<reference evidence="1" key="2">
    <citation type="submission" date="2021-01" db="UniProtKB">
        <authorList>
            <consortium name="EnsemblPlants"/>
        </authorList>
    </citation>
    <scope>IDENTIFICATION</scope>
</reference>
<evidence type="ECO:0000313" key="2">
    <source>
        <dbReference type="Proteomes" id="UP000594261"/>
    </source>
</evidence>
<evidence type="ECO:0000313" key="1">
    <source>
        <dbReference type="EnsemblPlants" id="QL03p025076:mrna"/>
    </source>
</evidence>
<dbReference type="PANTHER" id="PTHR33116:SF86">
    <property type="entry name" value="REVERSE TRANSCRIPTASE DOMAIN-CONTAINING PROTEIN"/>
    <property type="match status" value="1"/>
</dbReference>
<accession>A0A7N2L5N1</accession>
<dbReference type="OMA" id="TINIWED"/>
<dbReference type="AlphaFoldDB" id="A0A7N2L5N1"/>
<dbReference type="EnsemblPlants" id="QL03p025076:mrna">
    <property type="protein sequence ID" value="QL03p025076:mrna"/>
    <property type="gene ID" value="QL03p025076"/>
</dbReference>
<dbReference type="Gramene" id="QL03p025076:mrna">
    <property type="protein sequence ID" value="QL03p025076:mrna"/>
    <property type="gene ID" value="QL03p025076"/>
</dbReference>
<dbReference type="EMBL" id="LRBV02000003">
    <property type="status" value="NOT_ANNOTATED_CDS"/>
    <property type="molecule type" value="Genomic_DNA"/>
</dbReference>
<proteinExistence type="predicted"/>
<sequence>MAVKLDISKAYERVEWSFLRNMMSKLGFDDTWIRAEVNRSLTGVVSCQHGVHISHLLFADDNLLFCQATVQECQVLLNILAQYESASGQAINRQKTSLFFSRNTKQDTRDVIRSLLGARIMTGCEKYLGLPMVGGRAKTTTFREIQERVAKRVLGWKEKFISKAGREILIKTVAQSIPTYSMSLFRLPKAMCNAINSTLANYWWGQKYDERKIHWVSWQKLCTDKNRGGMGFRDIDAFNLAMLAKQAWRLLQGTQSLFYRVYKARYFPNCTFLEAQLGHNPSFIWQSLLTAREVIIAGSRWKIGDGKHIGVTTHKWLSHDPIFNGEPAPELKVSDLIDEDTRQWDRGKIHALFTARTRTEILAFPLNNLQARDSLIWMENKARTFSVKTAYHVALRLKQQQVVEHSKARSDKSTWKKIWTLNVPPKKPETTGHILWECPLARNVWALVKGKIQKCNNEARDFFLLFGFMVQSLDQRDLERWATVAWSIWNARNKFYFEHKQTHPRAILNGAESLLDEYQKLMASQR</sequence>
<organism evidence="1 2">
    <name type="scientific">Quercus lobata</name>
    <name type="common">Valley oak</name>
    <dbReference type="NCBI Taxonomy" id="97700"/>
    <lineage>
        <taxon>Eukaryota</taxon>
        <taxon>Viridiplantae</taxon>
        <taxon>Streptophyta</taxon>
        <taxon>Embryophyta</taxon>
        <taxon>Tracheophyta</taxon>
        <taxon>Spermatophyta</taxon>
        <taxon>Magnoliopsida</taxon>
        <taxon>eudicotyledons</taxon>
        <taxon>Gunneridae</taxon>
        <taxon>Pentapetalae</taxon>
        <taxon>rosids</taxon>
        <taxon>fabids</taxon>
        <taxon>Fagales</taxon>
        <taxon>Fagaceae</taxon>
        <taxon>Quercus</taxon>
    </lineage>
</organism>
<protein>
    <recommendedName>
        <fullName evidence="3">Reverse transcriptase</fullName>
    </recommendedName>
</protein>
<dbReference type="InParanoid" id="A0A7N2L5N1"/>
<dbReference type="Proteomes" id="UP000594261">
    <property type="component" value="Chromosome 3"/>
</dbReference>
<name>A0A7N2L5N1_QUELO</name>
<reference evidence="1 2" key="1">
    <citation type="journal article" date="2016" name="G3 (Bethesda)">
        <title>First Draft Assembly and Annotation of the Genome of a California Endemic Oak Quercus lobata Nee (Fagaceae).</title>
        <authorList>
            <person name="Sork V.L."/>
            <person name="Fitz-Gibbon S.T."/>
            <person name="Puiu D."/>
            <person name="Crepeau M."/>
            <person name="Gugger P.F."/>
            <person name="Sherman R."/>
            <person name="Stevens K."/>
            <person name="Langley C.H."/>
            <person name="Pellegrini M."/>
            <person name="Salzberg S.L."/>
        </authorList>
    </citation>
    <scope>NUCLEOTIDE SEQUENCE [LARGE SCALE GENOMIC DNA]</scope>
    <source>
        <strain evidence="1 2">cv. SW786</strain>
    </source>
</reference>
<dbReference type="PANTHER" id="PTHR33116">
    <property type="entry name" value="REVERSE TRANSCRIPTASE ZINC-BINDING DOMAIN-CONTAINING PROTEIN-RELATED-RELATED"/>
    <property type="match status" value="1"/>
</dbReference>
<evidence type="ECO:0008006" key="3">
    <source>
        <dbReference type="Google" id="ProtNLM"/>
    </source>
</evidence>
<keyword evidence="2" id="KW-1185">Reference proteome</keyword>